<reference evidence="2" key="1">
    <citation type="submission" date="2021-01" db="EMBL/GenBank/DDBJ databases">
        <authorList>
            <consortium name="Genoscope - CEA"/>
            <person name="William W."/>
        </authorList>
    </citation>
    <scope>NUCLEOTIDE SEQUENCE</scope>
</reference>
<feature type="region of interest" description="Disordered" evidence="1">
    <location>
        <begin position="40"/>
        <end position="66"/>
    </location>
</feature>
<feature type="compositionally biased region" description="Low complexity" evidence="1">
    <location>
        <begin position="40"/>
        <end position="65"/>
    </location>
</feature>
<protein>
    <submittedName>
        <fullName evidence="2">(rape) hypothetical protein</fullName>
    </submittedName>
</protein>
<dbReference type="AlphaFoldDB" id="A0A817AUT2"/>
<evidence type="ECO:0000256" key="1">
    <source>
        <dbReference type="SAM" id="MobiDB-lite"/>
    </source>
</evidence>
<accession>A0A817AUT2</accession>
<dbReference type="Proteomes" id="UP001295469">
    <property type="component" value="Chromosome A10"/>
</dbReference>
<evidence type="ECO:0000313" key="2">
    <source>
        <dbReference type="EMBL" id="CAF2315675.1"/>
    </source>
</evidence>
<gene>
    <name evidence="2" type="ORF">DARMORV10_A10P05710.1</name>
</gene>
<proteinExistence type="predicted"/>
<organism evidence="2">
    <name type="scientific">Brassica napus</name>
    <name type="common">Rape</name>
    <dbReference type="NCBI Taxonomy" id="3708"/>
    <lineage>
        <taxon>Eukaryota</taxon>
        <taxon>Viridiplantae</taxon>
        <taxon>Streptophyta</taxon>
        <taxon>Embryophyta</taxon>
        <taxon>Tracheophyta</taxon>
        <taxon>Spermatophyta</taxon>
        <taxon>Magnoliopsida</taxon>
        <taxon>eudicotyledons</taxon>
        <taxon>Gunneridae</taxon>
        <taxon>Pentapetalae</taxon>
        <taxon>rosids</taxon>
        <taxon>malvids</taxon>
        <taxon>Brassicales</taxon>
        <taxon>Brassicaceae</taxon>
        <taxon>Brassiceae</taxon>
        <taxon>Brassica</taxon>
    </lineage>
</organism>
<sequence>MSVAVCSSPVFSPSSSLFCNNKALNISPAHQNLTLSHSHLTPLASSPSAASPASSTPSTPLTSSPKPVEECIMACALRGIVALEGWRWRWIRRVR</sequence>
<dbReference type="EMBL" id="HG994364">
    <property type="protein sequence ID" value="CAF2315675.1"/>
    <property type="molecule type" value="Genomic_DNA"/>
</dbReference>
<name>A0A817AUT2_BRANA</name>